<dbReference type="PROSITE" id="PS50111">
    <property type="entry name" value="CHEMOTAXIS_TRANSDUC_2"/>
    <property type="match status" value="1"/>
</dbReference>
<organism evidence="9 10">
    <name type="scientific">Rhizobium metallidurans</name>
    <dbReference type="NCBI Taxonomy" id="1265931"/>
    <lineage>
        <taxon>Bacteria</taxon>
        <taxon>Pseudomonadati</taxon>
        <taxon>Pseudomonadota</taxon>
        <taxon>Alphaproteobacteria</taxon>
        <taxon>Hyphomicrobiales</taxon>
        <taxon>Rhizobiaceae</taxon>
        <taxon>Rhizobium/Agrobacterium group</taxon>
        <taxon>Rhizobium</taxon>
    </lineage>
</organism>
<dbReference type="InterPro" id="IPR033462">
    <property type="entry name" value="Cache_3-Cache_2"/>
</dbReference>
<keyword evidence="2" id="KW-0145">Chemotaxis</keyword>
<keyword evidence="6" id="KW-0812">Transmembrane</keyword>
<dbReference type="GO" id="GO:0007165">
    <property type="term" value="P:signal transduction"/>
    <property type="evidence" value="ECO:0007669"/>
    <property type="project" value="UniProtKB-KW"/>
</dbReference>
<dbReference type="SUPFAM" id="SSF103190">
    <property type="entry name" value="Sensory domain-like"/>
    <property type="match status" value="1"/>
</dbReference>
<feature type="domain" description="HAMP" evidence="8">
    <location>
        <begin position="260"/>
        <end position="312"/>
    </location>
</feature>
<dbReference type="SMART" id="SM00304">
    <property type="entry name" value="HAMP"/>
    <property type="match status" value="2"/>
</dbReference>
<dbReference type="GO" id="GO:0016020">
    <property type="term" value="C:membrane"/>
    <property type="evidence" value="ECO:0007669"/>
    <property type="project" value="UniProtKB-SubCell"/>
</dbReference>
<gene>
    <name evidence="9" type="ORF">GGQ67_002332</name>
</gene>
<dbReference type="Gene3D" id="1.10.287.950">
    <property type="entry name" value="Methyl-accepting chemotaxis protein"/>
    <property type="match status" value="1"/>
</dbReference>
<dbReference type="SUPFAM" id="SSF58104">
    <property type="entry name" value="Methyl-accepting chemotaxis protein (MCP) signaling domain"/>
    <property type="match status" value="1"/>
</dbReference>
<name>A0A7W6CY73_9HYPH</name>
<dbReference type="EMBL" id="JACIDW010000005">
    <property type="protein sequence ID" value="MBB3964671.1"/>
    <property type="molecule type" value="Genomic_DNA"/>
</dbReference>
<evidence type="ECO:0000256" key="2">
    <source>
        <dbReference type="ARBA" id="ARBA00022500"/>
    </source>
</evidence>
<feature type="transmembrane region" description="Helical" evidence="6">
    <location>
        <begin position="155"/>
        <end position="178"/>
    </location>
</feature>
<proteinExistence type="inferred from homology"/>
<keyword evidence="6" id="KW-1133">Transmembrane helix</keyword>
<comment type="similarity">
    <text evidence="3">Belongs to the methyl-accepting chemotaxis (MCP) protein family.</text>
</comment>
<protein>
    <submittedName>
        <fullName evidence="9">Methyl-accepting chemotaxis protein</fullName>
    </submittedName>
</protein>
<evidence type="ECO:0000313" key="10">
    <source>
        <dbReference type="Proteomes" id="UP000582090"/>
    </source>
</evidence>
<dbReference type="Pfam" id="PF00015">
    <property type="entry name" value="MCPsignal"/>
    <property type="match status" value="1"/>
</dbReference>
<feature type="domain" description="HAMP" evidence="8">
    <location>
        <begin position="179"/>
        <end position="232"/>
    </location>
</feature>
<dbReference type="FunFam" id="1.10.287.950:FF:000001">
    <property type="entry name" value="Methyl-accepting chemotaxis sensory transducer"/>
    <property type="match status" value="1"/>
</dbReference>
<dbReference type="InterPro" id="IPR051310">
    <property type="entry name" value="MCP_chemotaxis"/>
</dbReference>
<comment type="subcellular location">
    <subcellularLocation>
        <location evidence="1">Membrane</location>
    </subcellularLocation>
</comment>
<dbReference type="AlphaFoldDB" id="A0A7W6CY73"/>
<reference evidence="9 10" key="1">
    <citation type="submission" date="2020-08" db="EMBL/GenBank/DDBJ databases">
        <title>Genomic Encyclopedia of Type Strains, Phase IV (KMG-IV): sequencing the most valuable type-strain genomes for metagenomic binning, comparative biology and taxonomic classification.</title>
        <authorList>
            <person name="Goeker M."/>
        </authorList>
    </citation>
    <scope>NUCLEOTIDE SEQUENCE [LARGE SCALE GENOMIC DNA]</scope>
    <source>
        <strain evidence="9 10">DSM 26575</strain>
    </source>
</reference>
<dbReference type="CDD" id="cd11386">
    <property type="entry name" value="MCP_signal"/>
    <property type="match status" value="1"/>
</dbReference>
<comment type="caution">
    <text evidence="9">The sequence shown here is derived from an EMBL/GenBank/DDBJ whole genome shotgun (WGS) entry which is preliminary data.</text>
</comment>
<feature type="domain" description="Methyl-accepting transducer" evidence="7">
    <location>
        <begin position="317"/>
        <end position="546"/>
    </location>
</feature>
<feature type="transmembrane region" description="Helical" evidence="6">
    <location>
        <begin position="130"/>
        <end position="149"/>
    </location>
</feature>
<keyword evidence="5" id="KW-0175">Coiled coil</keyword>
<dbReference type="GO" id="GO:0006935">
    <property type="term" value="P:chemotaxis"/>
    <property type="evidence" value="ECO:0007669"/>
    <property type="project" value="UniProtKB-KW"/>
</dbReference>
<evidence type="ECO:0000256" key="4">
    <source>
        <dbReference type="PROSITE-ProRule" id="PRU00284"/>
    </source>
</evidence>
<evidence type="ECO:0000256" key="1">
    <source>
        <dbReference type="ARBA" id="ARBA00004370"/>
    </source>
</evidence>
<keyword evidence="6" id="KW-0472">Membrane</keyword>
<evidence type="ECO:0000259" key="7">
    <source>
        <dbReference type="PROSITE" id="PS50111"/>
    </source>
</evidence>
<dbReference type="PANTHER" id="PTHR43531">
    <property type="entry name" value="PROTEIN ICFG"/>
    <property type="match status" value="1"/>
</dbReference>
<evidence type="ECO:0000256" key="5">
    <source>
        <dbReference type="SAM" id="Coils"/>
    </source>
</evidence>
<dbReference type="SMART" id="SM00283">
    <property type="entry name" value="MA"/>
    <property type="match status" value="1"/>
</dbReference>
<dbReference type="Pfam" id="PF00672">
    <property type="entry name" value="HAMP"/>
    <property type="match status" value="1"/>
</dbReference>
<keyword evidence="10" id="KW-1185">Reference proteome</keyword>
<dbReference type="InterPro" id="IPR003660">
    <property type="entry name" value="HAMP_dom"/>
</dbReference>
<feature type="coiled-coil region" evidence="5">
    <location>
        <begin position="329"/>
        <end position="356"/>
    </location>
</feature>
<evidence type="ECO:0000256" key="6">
    <source>
        <dbReference type="SAM" id="Phobius"/>
    </source>
</evidence>
<evidence type="ECO:0000313" key="9">
    <source>
        <dbReference type="EMBL" id="MBB3964671.1"/>
    </source>
</evidence>
<sequence>MTSAVTDAKDASRAMAVLYAAGDPAAKVDVRDNKLVAVSEEKLPSSLGDHALVDRTAASIAGYATVFERQGGDYVRVSTNVKKENGERAVGTKLAADHPAQAALAKGEAYYGPADLFGKKFMTGYFPVKSSAGSTVGVLFIGIPMEVYYSSLQQLLTLVVGVGLAVLLIVGIIAYVAIRATIRPLETLTGAINTISSGNLDTKIPCTDKENEFGAIGKALALFQDGARARLTLETQAAEQRALSDEERSRNDAEKRTLDDQIQFAVSELAAGLGRLSRGDVSEMISTPFVGRLEQLRVDFNASLERLQDTLSRIRDNATTIHRNSGSMLASADELSKRTEAQAASLEETAAAVEEITVTVRSSAERAREANSAVIVTKKTADSSSVVVGDTVAAMDRIEAASKQIEQIIEVIDDIAFQTNLLALNAGIEAARAGEAGKGFAVVAMEVRELAQRSADAAREIKSLIETSTREVAAGSGLVQKTGAVLASISSEIIAISKHVETIATASADQSAALQEVNSSVNAMDQMTQKNAAMVEDTTGQSRQLASEADALMSLIQQFRIDASSAPQQVRMRDAA</sequence>
<dbReference type="PROSITE" id="PS50885">
    <property type="entry name" value="HAMP"/>
    <property type="match status" value="2"/>
</dbReference>
<dbReference type="Gene3D" id="6.10.340.10">
    <property type="match status" value="1"/>
</dbReference>
<dbReference type="SUPFAM" id="SSF158472">
    <property type="entry name" value="HAMP domain-like"/>
    <property type="match status" value="1"/>
</dbReference>
<evidence type="ECO:0000259" key="8">
    <source>
        <dbReference type="PROSITE" id="PS50885"/>
    </source>
</evidence>
<evidence type="ECO:0000256" key="3">
    <source>
        <dbReference type="ARBA" id="ARBA00029447"/>
    </source>
</evidence>
<dbReference type="CDD" id="cd06225">
    <property type="entry name" value="HAMP"/>
    <property type="match status" value="1"/>
</dbReference>
<dbReference type="Proteomes" id="UP000582090">
    <property type="component" value="Unassembled WGS sequence"/>
</dbReference>
<dbReference type="InterPro" id="IPR029151">
    <property type="entry name" value="Sensor-like_sf"/>
</dbReference>
<accession>A0A7W6CY73</accession>
<dbReference type="Pfam" id="PF17201">
    <property type="entry name" value="Cache_3-Cache_2"/>
    <property type="match status" value="1"/>
</dbReference>
<dbReference type="PANTHER" id="PTHR43531:SF11">
    <property type="entry name" value="METHYL-ACCEPTING CHEMOTAXIS PROTEIN 3"/>
    <property type="match status" value="1"/>
</dbReference>
<keyword evidence="4" id="KW-0807">Transducer</keyword>
<dbReference type="InterPro" id="IPR004089">
    <property type="entry name" value="MCPsignal_dom"/>
</dbReference>